<keyword evidence="5" id="KW-1185">Reference proteome</keyword>
<dbReference type="CDD" id="cd00130">
    <property type="entry name" value="PAS"/>
    <property type="match status" value="1"/>
</dbReference>
<dbReference type="GO" id="GO:0071111">
    <property type="term" value="F:cyclic-guanylate-specific phosphodiesterase activity"/>
    <property type="evidence" value="ECO:0007669"/>
    <property type="project" value="InterPro"/>
</dbReference>
<name>A0A2T0RX20_9ACTN</name>
<dbReference type="CDD" id="cd01948">
    <property type="entry name" value="EAL"/>
    <property type="match status" value="1"/>
</dbReference>
<dbReference type="Gene3D" id="3.20.20.450">
    <property type="entry name" value="EAL domain"/>
    <property type="match status" value="1"/>
</dbReference>
<comment type="caution">
    <text evidence="4">The sequence shown here is derived from an EMBL/GenBank/DDBJ whole genome shotgun (WGS) entry which is preliminary data.</text>
</comment>
<dbReference type="PROSITE" id="PS50883">
    <property type="entry name" value="EAL"/>
    <property type="match status" value="1"/>
</dbReference>
<evidence type="ECO:0000256" key="1">
    <source>
        <dbReference type="SAM" id="MobiDB-lite"/>
    </source>
</evidence>
<evidence type="ECO:0000313" key="4">
    <source>
        <dbReference type="EMBL" id="PRY25672.1"/>
    </source>
</evidence>
<dbReference type="Pfam" id="PF08447">
    <property type="entry name" value="PAS_3"/>
    <property type="match status" value="1"/>
</dbReference>
<evidence type="ECO:0000259" key="3">
    <source>
        <dbReference type="PROSITE" id="PS50883"/>
    </source>
</evidence>
<feature type="domain" description="PAC" evidence="2">
    <location>
        <begin position="135"/>
        <end position="187"/>
    </location>
</feature>
<dbReference type="Gene3D" id="3.30.450.20">
    <property type="entry name" value="PAS domain"/>
    <property type="match status" value="1"/>
</dbReference>
<feature type="domain" description="EAL" evidence="3">
    <location>
        <begin position="352"/>
        <end position="603"/>
    </location>
</feature>
<evidence type="ECO:0000313" key="5">
    <source>
        <dbReference type="Proteomes" id="UP000239209"/>
    </source>
</evidence>
<dbReference type="PROSITE" id="PS50113">
    <property type="entry name" value="PAC"/>
    <property type="match status" value="1"/>
</dbReference>
<evidence type="ECO:0000259" key="2">
    <source>
        <dbReference type="PROSITE" id="PS50113"/>
    </source>
</evidence>
<dbReference type="InterPro" id="IPR000700">
    <property type="entry name" value="PAS-assoc_C"/>
</dbReference>
<dbReference type="InterPro" id="IPR035965">
    <property type="entry name" value="PAS-like_dom_sf"/>
</dbReference>
<dbReference type="InterPro" id="IPR035919">
    <property type="entry name" value="EAL_sf"/>
</dbReference>
<sequence>MNLDDVIALASARTPSHLDRARTRRAARQVLDAYARTAADGRDPLGDLDAGDVLGPQADEAGRITRAAQSARAGWLRWDRATGRLTWSDAMSQTFGYPAVTPVITVDVLAAGVHPEDFAEAEAAVRRGWRDRVPVELTVRVVRPDGALRYAHCLVELLSDDGLTPTGIVATVHDITRRELDRQEHDRRRRRERMAPHRPPAADAPPALMTRAGFADAVDLAAHAGTGAVLVMSLEPVGGAEPEAGALERAVTPVLGGAGDARGSLGMFEFAVLFRDPAAAAPAAAELQRRLGTVTVGGARLRASAGLVPLAGPDRPSGHDVLLDGEWAAAEAHRRRVPLHSLPGPRPAARRERAVRDRIDAAVRGGQLCLYAQPILDLALHEVTRHEILLRVRRPGRTAPELPAAFLAAAERGDGIVTVDRWVIDRSLALIGQGPQTSQFQINISGRTLSHPGTAAYVLDALRRHDVDPRRITFEITESLVITNGTAAAEFAAAVTAVGCELALDDFGTGYSSLGVLRALPIGLLKIDGGFVAGLSGSPADRAIVSSLAGMSRALGVRTAAEAAEDPATVELLRDLGVDFAQGYAIGRPHPFAASPAADLTAGPELGRATG</sequence>
<accession>A0A2T0RX20</accession>
<dbReference type="NCBIfam" id="TIGR00229">
    <property type="entry name" value="sensory_box"/>
    <property type="match status" value="1"/>
</dbReference>
<dbReference type="InterPro" id="IPR001610">
    <property type="entry name" value="PAC"/>
</dbReference>
<feature type="region of interest" description="Disordered" evidence="1">
    <location>
        <begin position="180"/>
        <end position="206"/>
    </location>
</feature>
<gene>
    <name evidence="4" type="ORF">CLV70_11238</name>
</gene>
<dbReference type="InterPro" id="IPR001633">
    <property type="entry name" value="EAL_dom"/>
</dbReference>
<proteinExistence type="predicted"/>
<dbReference type="AlphaFoldDB" id="A0A2T0RX20"/>
<dbReference type="Proteomes" id="UP000239209">
    <property type="component" value="Unassembled WGS sequence"/>
</dbReference>
<dbReference type="SMART" id="SM00052">
    <property type="entry name" value="EAL"/>
    <property type="match status" value="1"/>
</dbReference>
<dbReference type="PANTHER" id="PTHR33121:SF23">
    <property type="entry name" value="CYCLIC DI-GMP PHOSPHODIESTERASE PDEB"/>
    <property type="match status" value="1"/>
</dbReference>
<protein>
    <submittedName>
        <fullName evidence="4">PAS domain S-box-containing protein</fullName>
    </submittedName>
</protein>
<dbReference type="SMART" id="SM00086">
    <property type="entry name" value="PAC"/>
    <property type="match status" value="1"/>
</dbReference>
<dbReference type="InterPro" id="IPR050706">
    <property type="entry name" value="Cyclic-di-GMP_PDE-like"/>
</dbReference>
<dbReference type="Gene3D" id="2.10.70.100">
    <property type="match status" value="1"/>
</dbReference>
<dbReference type="SUPFAM" id="SSF141868">
    <property type="entry name" value="EAL domain-like"/>
    <property type="match status" value="1"/>
</dbReference>
<dbReference type="PANTHER" id="PTHR33121">
    <property type="entry name" value="CYCLIC DI-GMP PHOSPHODIESTERASE PDEF"/>
    <property type="match status" value="1"/>
</dbReference>
<dbReference type="InterPro" id="IPR013655">
    <property type="entry name" value="PAS_fold_3"/>
</dbReference>
<dbReference type="InterPro" id="IPR000014">
    <property type="entry name" value="PAS"/>
</dbReference>
<organism evidence="4 5">
    <name type="scientific">Pseudosporangium ferrugineum</name>
    <dbReference type="NCBI Taxonomy" id="439699"/>
    <lineage>
        <taxon>Bacteria</taxon>
        <taxon>Bacillati</taxon>
        <taxon>Actinomycetota</taxon>
        <taxon>Actinomycetes</taxon>
        <taxon>Micromonosporales</taxon>
        <taxon>Micromonosporaceae</taxon>
        <taxon>Pseudosporangium</taxon>
    </lineage>
</organism>
<reference evidence="4 5" key="1">
    <citation type="submission" date="2018-03" db="EMBL/GenBank/DDBJ databases">
        <title>Genomic Encyclopedia of Archaeal and Bacterial Type Strains, Phase II (KMG-II): from individual species to whole genera.</title>
        <authorList>
            <person name="Goeker M."/>
        </authorList>
    </citation>
    <scope>NUCLEOTIDE SEQUENCE [LARGE SCALE GENOMIC DNA]</scope>
    <source>
        <strain evidence="4 5">DSM 45348</strain>
    </source>
</reference>
<dbReference type="Pfam" id="PF00563">
    <property type="entry name" value="EAL"/>
    <property type="match status" value="1"/>
</dbReference>
<dbReference type="RefSeq" id="WP_106128873.1">
    <property type="nucleotide sequence ID" value="NZ_PVZG01000012.1"/>
</dbReference>
<dbReference type="OrthoDB" id="23692at2"/>
<dbReference type="SUPFAM" id="SSF55785">
    <property type="entry name" value="PYP-like sensor domain (PAS domain)"/>
    <property type="match status" value="1"/>
</dbReference>
<dbReference type="EMBL" id="PVZG01000012">
    <property type="protein sequence ID" value="PRY25672.1"/>
    <property type="molecule type" value="Genomic_DNA"/>
</dbReference>